<protein>
    <submittedName>
        <fullName evidence="1">Uncharacterized protein</fullName>
    </submittedName>
</protein>
<reference evidence="1 2" key="1">
    <citation type="submission" date="2020-09" db="EMBL/GenBank/DDBJ databases">
        <title>De no assembly of potato wild relative species, Solanum commersonii.</title>
        <authorList>
            <person name="Cho K."/>
        </authorList>
    </citation>
    <scope>NUCLEOTIDE SEQUENCE [LARGE SCALE GENOMIC DNA]</scope>
    <source>
        <strain evidence="1">LZ3.2</strain>
        <tissue evidence="1">Leaf</tissue>
    </source>
</reference>
<comment type="caution">
    <text evidence="1">The sequence shown here is derived from an EMBL/GenBank/DDBJ whole genome shotgun (WGS) entry which is preliminary data.</text>
</comment>
<organism evidence="1 2">
    <name type="scientific">Solanum commersonii</name>
    <name type="common">Commerson's wild potato</name>
    <name type="synonym">Commerson's nightshade</name>
    <dbReference type="NCBI Taxonomy" id="4109"/>
    <lineage>
        <taxon>Eukaryota</taxon>
        <taxon>Viridiplantae</taxon>
        <taxon>Streptophyta</taxon>
        <taxon>Embryophyta</taxon>
        <taxon>Tracheophyta</taxon>
        <taxon>Spermatophyta</taxon>
        <taxon>Magnoliopsida</taxon>
        <taxon>eudicotyledons</taxon>
        <taxon>Gunneridae</taxon>
        <taxon>Pentapetalae</taxon>
        <taxon>asterids</taxon>
        <taxon>lamiids</taxon>
        <taxon>Solanales</taxon>
        <taxon>Solanaceae</taxon>
        <taxon>Solanoideae</taxon>
        <taxon>Solaneae</taxon>
        <taxon>Solanum</taxon>
    </lineage>
</organism>
<dbReference type="Proteomes" id="UP000824120">
    <property type="component" value="Chromosome 12"/>
</dbReference>
<dbReference type="EMBL" id="JACXVP010000012">
    <property type="protein sequence ID" value="KAG5571658.1"/>
    <property type="molecule type" value="Genomic_DNA"/>
</dbReference>
<keyword evidence="2" id="KW-1185">Reference proteome</keyword>
<name>A0A9J5W7Y3_SOLCO</name>
<gene>
    <name evidence="1" type="ORF">H5410_061424</name>
</gene>
<dbReference type="AlphaFoldDB" id="A0A9J5W7Y3"/>
<sequence length="76" mass="8666">MNEGELRTKRMERTKKCSRFYSRNLGECIAVEPDATSRAMLIQLLGSQMDQLLTELYPDFKEVLPDEVEANLTIGA</sequence>
<evidence type="ECO:0000313" key="1">
    <source>
        <dbReference type="EMBL" id="KAG5571658.1"/>
    </source>
</evidence>
<accession>A0A9J5W7Y3</accession>
<evidence type="ECO:0000313" key="2">
    <source>
        <dbReference type="Proteomes" id="UP000824120"/>
    </source>
</evidence>
<proteinExistence type="predicted"/>